<sequence>MEEGTPLHPRFKSKVTNEVWTRLKEELMKRTLEQVLLHIVGGRGVKRKADDDFHSILGEGKPYALRKRIRVAELENTRDTEMSSYQEKTSSGGRGVKRKADDDFHSVLGEGKPYALRKRIKVAELENTRVDADTEASSSGGRGVKRKADDDFHSVLGEGKPYALRKRIRAAETSSDENSSSGGRGVKRKADDDFHSVLGEGKPYALRKRIRAAETSSDENSSSGGRGVKRKADDDFHSVLGEGKPYALRKRIRAAETSSDENSSSGQSPVTESHFSTVSSLKIHNTEASCNS</sequence>
<keyword evidence="1" id="KW-1185">Reference proteome</keyword>
<accession>A0AC58HKC6</accession>
<evidence type="ECO:0000313" key="1">
    <source>
        <dbReference type="Proteomes" id="UP000000437"/>
    </source>
</evidence>
<name>A0AC58HKC6_DANRE</name>
<reference evidence="2" key="1">
    <citation type="submission" date="2025-08" db="UniProtKB">
        <authorList>
            <consortium name="RefSeq"/>
        </authorList>
    </citation>
    <scope>IDENTIFICATION</scope>
    <source>
        <strain evidence="2">Tuebingen</strain>
        <tissue evidence="2">Fibroblasts and whole tissue</tissue>
    </source>
</reference>
<evidence type="ECO:0000313" key="2">
    <source>
        <dbReference type="RefSeq" id="XP_073782465.1"/>
    </source>
</evidence>
<dbReference type="RefSeq" id="XP_073782465.1">
    <property type="nucleotide sequence ID" value="XM_073926364.1"/>
</dbReference>
<dbReference type="Proteomes" id="UP000000437">
    <property type="component" value="Chromosome 16"/>
</dbReference>
<protein>
    <submittedName>
        <fullName evidence="2">Uncharacterized protein isoform X1</fullName>
    </submittedName>
</protein>
<proteinExistence type="predicted"/>
<organism evidence="1 2">
    <name type="scientific">Danio rerio</name>
    <name type="common">Zebrafish</name>
    <name type="synonym">Brachydanio rerio</name>
    <dbReference type="NCBI Taxonomy" id="7955"/>
    <lineage>
        <taxon>Eukaryota</taxon>
        <taxon>Metazoa</taxon>
        <taxon>Chordata</taxon>
        <taxon>Craniata</taxon>
        <taxon>Vertebrata</taxon>
        <taxon>Euteleostomi</taxon>
        <taxon>Actinopterygii</taxon>
        <taxon>Neopterygii</taxon>
        <taxon>Teleostei</taxon>
        <taxon>Ostariophysi</taxon>
        <taxon>Cypriniformes</taxon>
        <taxon>Danionidae</taxon>
        <taxon>Danioninae</taxon>
        <taxon>Danio</taxon>
    </lineage>
</organism>
<gene>
    <name evidence="2" type="primary">LOC137487301</name>
</gene>